<proteinExistence type="predicted"/>
<evidence type="ECO:0000313" key="3">
    <source>
        <dbReference type="Proteomes" id="UP001165135"/>
    </source>
</evidence>
<dbReference type="AlphaFoldDB" id="A0A9W6VUZ2"/>
<dbReference type="InterPro" id="IPR006680">
    <property type="entry name" value="Amidohydro-rel"/>
</dbReference>
<dbReference type="Gene3D" id="3.20.20.140">
    <property type="entry name" value="Metal-dependent hydrolases"/>
    <property type="match status" value="1"/>
</dbReference>
<dbReference type="EMBL" id="BSTJ01000013">
    <property type="protein sequence ID" value="GLY80047.1"/>
    <property type="molecule type" value="Genomic_DNA"/>
</dbReference>
<organism evidence="2 3">
    <name type="scientific">Actinoallomurus iriomotensis</name>
    <dbReference type="NCBI Taxonomy" id="478107"/>
    <lineage>
        <taxon>Bacteria</taxon>
        <taxon>Bacillati</taxon>
        <taxon>Actinomycetota</taxon>
        <taxon>Actinomycetes</taxon>
        <taxon>Streptosporangiales</taxon>
        <taxon>Thermomonosporaceae</taxon>
        <taxon>Actinoallomurus</taxon>
    </lineage>
</organism>
<dbReference type="Pfam" id="PF04909">
    <property type="entry name" value="Amidohydro_2"/>
    <property type="match status" value="1"/>
</dbReference>
<gene>
    <name evidence="2" type="ORF">Airi01_083140</name>
</gene>
<dbReference type="PANTHER" id="PTHR43383:SF2">
    <property type="entry name" value="AMIDOHYDROLASE 2 FAMILY PROTEIN"/>
    <property type="match status" value="1"/>
</dbReference>
<reference evidence="2" key="1">
    <citation type="submission" date="2023-03" db="EMBL/GenBank/DDBJ databases">
        <title>Actinoallomurus iriomotensis NBRC 103681.</title>
        <authorList>
            <person name="Ichikawa N."/>
            <person name="Sato H."/>
            <person name="Tonouchi N."/>
        </authorList>
    </citation>
    <scope>NUCLEOTIDE SEQUENCE</scope>
    <source>
        <strain evidence="2">NBRC 103681</strain>
    </source>
</reference>
<dbReference type="PANTHER" id="PTHR43383">
    <property type="entry name" value="NODULIN 6"/>
    <property type="match status" value="1"/>
</dbReference>
<protein>
    <submittedName>
        <fullName evidence="2">Amidohydrolase</fullName>
    </submittedName>
</protein>
<evidence type="ECO:0000313" key="2">
    <source>
        <dbReference type="EMBL" id="GLY80047.1"/>
    </source>
</evidence>
<dbReference type="RefSeq" id="WP_285632463.1">
    <property type="nucleotide sequence ID" value="NZ_BSTJ01000013.1"/>
</dbReference>
<sequence>MSTDLVHRIDALRLVDHHVHSSLCVPVTRQEFETLITESDRPIPAGTTTFDSQVGFAIRRHCAPLLGAAQHASPDEYWRVRASRTPAELTQVFLTGSGTGHWLVDTGFMGDRLTPLAELADLTRTRVSEVVRLETVLEDIAPGSTAAGLERDFRTALADAAASAVGLKSVVAYRHGFDIDPARPSGPEVAQAAARWLGTLNDDSPPRVTDPVLLRMILWAGVDAGLPLQVHAGFGDPDLDLRRSDPLLLAPWIKAVESSGTDIVLLHCYPFHRGAGFLAHAFPHVYFDVGLALNYSGAAAAAVVAESLELAPFAKILYSSDAWGPPELHYLGAVLWRAGMTRTLTRWVAEREWSESDAVRVATMIGRTNAQRLYGLSDD</sequence>
<comment type="caution">
    <text evidence="2">The sequence shown here is derived from an EMBL/GenBank/DDBJ whole genome shotgun (WGS) entry which is preliminary data.</text>
</comment>
<dbReference type="Proteomes" id="UP001165135">
    <property type="component" value="Unassembled WGS sequence"/>
</dbReference>
<accession>A0A9W6VUZ2</accession>
<dbReference type="SUPFAM" id="SSF51556">
    <property type="entry name" value="Metallo-dependent hydrolases"/>
    <property type="match status" value="1"/>
</dbReference>
<evidence type="ECO:0000259" key="1">
    <source>
        <dbReference type="Pfam" id="PF04909"/>
    </source>
</evidence>
<name>A0A9W6VUZ2_9ACTN</name>
<dbReference type="InterPro" id="IPR032466">
    <property type="entry name" value="Metal_Hydrolase"/>
</dbReference>
<dbReference type="GO" id="GO:0016787">
    <property type="term" value="F:hydrolase activity"/>
    <property type="evidence" value="ECO:0007669"/>
    <property type="project" value="InterPro"/>
</dbReference>
<feature type="domain" description="Amidohydrolase-related" evidence="1">
    <location>
        <begin position="180"/>
        <end position="376"/>
    </location>
</feature>